<protein>
    <submittedName>
        <fullName evidence="1">Uncharacterized protein</fullName>
    </submittedName>
</protein>
<evidence type="ECO:0000313" key="1">
    <source>
        <dbReference type="EMBL" id="CAI7999044.1"/>
    </source>
</evidence>
<gene>
    <name evidence="1" type="ORF">GBAR_LOCUS2598</name>
</gene>
<dbReference type="AlphaFoldDB" id="A0AA35R103"/>
<dbReference type="EMBL" id="CASHTH010000355">
    <property type="protein sequence ID" value="CAI7999044.1"/>
    <property type="molecule type" value="Genomic_DNA"/>
</dbReference>
<proteinExistence type="predicted"/>
<comment type="caution">
    <text evidence="1">The sequence shown here is derived from an EMBL/GenBank/DDBJ whole genome shotgun (WGS) entry which is preliminary data.</text>
</comment>
<name>A0AA35R103_GEOBA</name>
<reference evidence="1" key="1">
    <citation type="submission" date="2023-03" db="EMBL/GenBank/DDBJ databases">
        <authorList>
            <person name="Steffen K."/>
            <person name="Cardenas P."/>
        </authorList>
    </citation>
    <scope>NUCLEOTIDE SEQUENCE</scope>
</reference>
<evidence type="ECO:0000313" key="2">
    <source>
        <dbReference type="Proteomes" id="UP001174909"/>
    </source>
</evidence>
<accession>A0AA35R103</accession>
<keyword evidence="2" id="KW-1185">Reference proteome</keyword>
<organism evidence="1 2">
    <name type="scientific">Geodia barretti</name>
    <name type="common">Barrett's horny sponge</name>
    <dbReference type="NCBI Taxonomy" id="519541"/>
    <lineage>
        <taxon>Eukaryota</taxon>
        <taxon>Metazoa</taxon>
        <taxon>Porifera</taxon>
        <taxon>Demospongiae</taxon>
        <taxon>Heteroscleromorpha</taxon>
        <taxon>Tetractinellida</taxon>
        <taxon>Astrophorina</taxon>
        <taxon>Geodiidae</taxon>
        <taxon>Geodia</taxon>
    </lineage>
</organism>
<sequence length="112" mass="12259">MDNAQTCTVSTEPVTEGVNVYECVLDPAVAGDAVDGEVSLTISQRHAGSQIGFLHNGQNDTPLISLDVSGECSSSQLLSEPELMEMTALYIPYIIERQDDDFEYEDLNIMQK</sequence>
<dbReference type="Proteomes" id="UP001174909">
    <property type="component" value="Unassembled WGS sequence"/>
</dbReference>